<evidence type="ECO:0000313" key="2">
    <source>
        <dbReference type="EMBL" id="KDQ58793.1"/>
    </source>
</evidence>
<name>A0A067PVE1_9AGAM</name>
<dbReference type="Pfam" id="PF20236">
    <property type="entry name" value="DUF6593"/>
    <property type="match status" value="1"/>
</dbReference>
<keyword evidence="3" id="KW-1185">Reference proteome</keyword>
<dbReference type="InterPro" id="IPR046528">
    <property type="entry name" value="DUF6593"/>
</dbReference>
<sequence>MDTGHNPFGDWALSGSASYGPPPSVFGALPYPQSNSSAGVTTLTFTAMNPNILDCLVIDAQSTVQFRVSSNTSPVFSGIRDAGGTTIALIEWRAHPTVEIRGIVLKQDVQSWLALTSGTQSPSRLMTIGNQRYYWVPVRDDINLYTTASTPQVIASINRGSNAVTLSLYPTAMEPGLMKACVVATVLLQSARNID</sequence>
<dbReference type="OrthoDB" id="3191568at2759"/>
<dbReference type="Proteomes" id="UP000027265">
    <property type="component" value="Unassembled WGS sequence"/>
</dbReference>
<gene>
    <name evidence="2" type="ORF">JAAARDRAFT_206637</name>
</gene>
<dbReference type="AlphaFoldDB" id="A0A067PVE1"/>
<organism evidence="2 3">
    <name type="scientific">Jaapia argillacea MUCL 33604</name>
    <dbReference type="NCBI Taxonomy" id="933084"/>
    <lineage>
        <taxon>Eukaryota</taxon>
        <taxon>Fungi</taxon>
        <taxon>Dikarya</taxon>
        <taxon>Basidiomycota</taxon>
        <taxon>Agaricomycotina</taxon>
        <taxon>Agaricomycetes</taxon>
        <taxon>Agaricomycetidae</taxon>
        <taxon>Jaapiales</taxon>
        <taxon>Jaapiaceae</taxon>
        <taxon>Jaapia</taxon>
    </lineage>
</organism>
<feature type="domain" description="DUF6593" evidence="1">
    <location>
        <begin position="58"/>
        <end position="192"/>
    </location>
</feature>
<proteinExistence type="predicted"/>
<accession>A0A067PVE1</accession>
<dbReference type="HOGENOM" id="CLU_098000_0_0_1"/>
<protein>
    <recommendedName>
        <fullName evidence="1">DUF6593 domain-containing protein</fullName>
    </recommendedName>
</protein>
<dbReference type="EMBL" id="KL197717">
    <property type="protein sequence ID" value="KDQ58793.1"/>
    <property type="molecule type" value="Genomic_DNA"/>
</dbReference>
<dbReference type="InParanoid" id="A0A067PVE1"/>
<evidence type="ECO:0000259" key="1">
    <source>
        <dbReference type="Pfam" id="PF20236"/>
    </source>
</evidence>
<evidence type="ECO:0000313" key="3">
    <source>
        <dbReference type="Proteomes" id="UP000027265"/>
    </source>
</evidence>
<reference evidence="3" key="1">
    <citation type="journal article" date="2014" name="Proc. Natl. Acad. Sci. U.S.A.">
        <title>Extensive sampling of basidiomycete genomes demonstrates inadequacy of the white-rot/brown-rot paradigm for wood decay fungi.</title>
        <authorList>
            <person name="Riley R."/>
            <person name="Salamov A.A."/>
            <person name="Brown D.W."/>
            <person name="Nagy L.G."/>
            <person name="Floudas D."/>
            <person name="Held B.W."/>
            <person name="Levasseur A."/>
            <person name="Lombard V."/>
            <person name="Morin E."/>
            <person name="Otillar R."/>
            <person name="Lindquist E.A."/>
            <person name="Sun H."/>
            <person name="LaButti K.M."/>
            <person name="Schmutz J."/>
            <person name="Jabbour D."/>
            <person name="Luo H."/>
            <person name="Baker S.E."/>
            <person name="Pisabarro A.G."/>
            <person name="Walton J.D."/>
            <person name="Blanchette R.A."/>
            <person name="Henrissat B."/>
            <person name="Martin F."/>
            <person name="Cullen D."/>
            <person name="Hibbett D.S."/>
            <person name="Grigoriev I.V."/>
        </authorList>
    </citation>
    <scope>NUCLEOTIDE SEQUENCE [LARGE SCALE GENOMIC DNA]</scope>
    <source>
        <strain evidence="3">MUCL 33604</strain>
    </source>
</reference>